<reference evidence="2 3" key="1">
    <citation type="submission" date="2016-12" db="EMBL/GenBank/DDBJ databases">
        <title>The genomes of Aspergillus section Nigri reveals drivers in fungal speciation.</title>
        <authorList>
            <consortium name="DOE Joint Genome Institute"/>
            <person name="Vesth T.C."/>
            <person name="Nybo J."/>
            <person name="Theobald S."/>
            <person name="Brandl J."/>
            <person name="Frisvad J.C."/>
            <person name="Nielsen K.F."/>
            <person name="Lyhne E.K."/>
            <person name="Kogle M.E."/>
            <person name="Kuo A."/>
            <person name="Riley R."/>
            <person name="Clum A."/>
            <person name="Nolan M."/>
            <person name="Lipzen A."/>
            <person name="Salamov A."/>
            <person name="Henrissat B."/>
            <person name="Wiebenga A."/>
            <person name="De Vries R.P."/>
            <person name="Grigoriev I.V."/>
            <person name="Mortensen U.H."/>
            <person name="Andersen M.R."/>
            <person name="Baker S.E."/>
        </authorList>
    </citation>
    <scope>NUCLEOTIDE SEQUENCE [LARGE SCALE GENOMIC DNA]</scope>
    <source>
        <strain evidence="2 3">JOP 1030-1</strain>
    </source>
</reference>
<dbReference type="OrthoDB" id="5343383at2759"/>
<sequence>MCPCLVLPQSLREWLQLLMLLYATFIILFHWRRGPPRQTPHPPGPEEPEESPPPAPSDTDSESPSDSETSPIAAFPIQRLPYHEPTITTLITQIYHLYLQLDYIQPHELIYPPPETGHAINEALCAALGLAPAVISLMKRLPYFQTSSLAHDIPFTPRSQAFVYLEDEEIRGGRDPEWYGTRAPDPGFLLPWELALTFATDEGVHWILDTRESTFPNPSPFLTQHRIFNWIGLGLTSHARYTPRLGSE</sequence>
<feature type="compositionally biased region" description="Pro residues" evidence="1">
    <location>
        <begin position="37"/>
        <end position="56"/>
    </location>
</feature>
<accession>A0A318Z3W8</accession>
<dbReference type="Proteomes" id="UP000248349">
    <property type="component" value="Unassembled WGS sequence"/>
</dbReference>
<dbReference type="AlphaFoldDB" id="A0A318Z3W8"/>
<evidence type="ECO:0000313" key="2">
    <source>
        <dbReference type="EMBL" id="PYH41017.1"/>
    </source>
</evidence>
<feature type="region of interest" description="Disordered" evidence="1">
    <location>
        <begin position="37"/>
        <end position="70"/>
    </location>
</feature>
<protein>
    <submittedName>
        <fullName evidence="2">Uncharacterized protein</fullName>
    </submittedName>
</protein>
<dbReference type="RefSeq" id="XP_025426999.1">
    <property type="nucleotide sequence ID" value="XM_025570932.1"/>
</dbReference>
<evidence type="ECO:0000256" key="1">
    <source>
        <dbReference type="SAM" id="MobiDB-lite"/>
    </source>
</evidence>
<proteinExistence type="predicted"/>
<dbReference type="EMBL" id="KZ821271">
    <property type="protein sequence ID" value="PYH41017.1"/>
    <property type="molecule type" value="Genomic_DNA"/>
</dbReference>
<gene>
    <name evidence="2" type="ORF">BP01DRAFT_188624</name>
</gene>
<organism evidence="2 3">
    <name type="scientific">Aspergillus saccharolyticus JOP 1030-1</name>
    <dbReference type="NCBI Taxonomy" id="1450539"/>
    <lineage>
        <taxon>Eukaryota</taxon>
        <taxon>Fungi</taxon>
        <taxon>Dikarya</taxon>
        <taxon>Ascomycota</taxon>
        <taxon>Pezizomycotina</taxon>
        <taxon>Eurotiomycetes</taxon>
        <taxon>Eurotiomycetidae</taxon>
        <taxon>Eurotiales</taxon>
        <taxon>Aspergillaceae</taxon>
        <taxon>Aspergillus</taxon>
        <taxon>Aspergillus subgen. Circumdati</taxon>
    </lineage>
</organism>
<name>A0A318Z3W8_9EURO</name>
<evidence type="ECO:0000313" key="3">
    <source>
        <dbReference type="Proteomes" id="UP000248349"/>
    </source>
</evidence>
<dbReference type="GeneID" id="37072160"/>
<keyword evidence="3" id="KW-1185">Reference proteome</keyword>